<feature type="domain" description="Nucleoside phosphorylase" evidence="1">
    <location>
        <begin position="10"/>
        <end position="236"/>
    </location>
</feature>
<dbReference type="RefSeq" id="WP_317771189.1">
    <property type="nucleotide sequence ID" value="NZ_JAWMAJ010000030.1"/>
</dbReference>
<dbReference type="Proteomes" id="UP001187346">
    <property type="component" value="Unassembled WGS sequence"/>
</dbReference>
<dbReference type="EMBL" id="JAWMAJ010000030">
    <property type="protein sequence ID" value="MDV7216660.1"/>
    <property type="molecule type" value="Genomic_DNA"/>
</dbReference>
<sequence>MQGTCHATPTVVVLTALSLEFQAVHEQLTDVRVVEHPHGTLFDVGRVPGLPWRVAVVEIGEGNSGAAAHTERAVAFFRPAAVFFVGVAGSLRSEVALGDVVVAGKVYLHHGGKEGDDGFRARPRAWEMRHDVEQRVRRALRGRTGVHFKPLVAGDVVLNSRTSPLADLIARTYSDAVAVDMESAGMAQAAHLSGVPVIPVRGISDFADGRKEITDAKGAQPAAARNAAAVAVRILRELPLPRSRPEPPAPRQAPAVVVVSPSAGRSDDTAGWRGGAVVTVDGEACLLHDDPDAPPTETVSPDHSVVRRQALARLLPGPGHVARFVWLRQVEASYHGPGAEAALRALSDEHDLLRELGGGPGVVHYGRRGGTATLALAWPVSRRSGKPCETLAELVRDDTEPLGAWRSHRVIRGLAASCRILGKLHDRGLAHRALEPAALVLGDDGSLFLRDLGLATTPPVPGEAPGPYQAPEQRRG</sequence>
<dbReference type="PANTHER" id="PTHR46832:SF1">
    <property type="entry name" value="5'-METHYLTHIOADENOSINE_S-ADENOSYLHOMOCYSTEINE NUCLEOSIDASE"/>
    <property type="match status" value="1"/>
</dbReference>
<evidence type="ECO:0000313" key="2">
    <source>
        <dbReference type="EMBL" id="MDV7216660.1"/>
    </source>
</evidence>
<dbReference type="PANTHER" id="PTHR46832">
    <property type="entry name" value="5'-METHYLTHIOADENOSINE/S-ADENOSYLHOMOCYSTEINE NUCLEOSIDASE"/>
    <property type="match status" value="1"/>
</dbReference>
<reference evidence="2 3" key="1">
    <citation type="submission" date="2023-10" db="EMBL/GenBank/DDBJ databases">
        <title>Characterization of rhizosphere-enriched actinobacteria from wheat plants lab-grown on chernevaya soil.</title>
        <authorList>
            <person name="Tikhonova E.N."/>
            <person name="Konopkin A."/>
            <person name="Kravchenko I.K."/>
        </authorList>
    </citation>
    <scope>NUCLEOTIDE SEQUENCE [LARGE SCALE GENOMIC DNA]</scope>
    <source>
        <strain evidence="2 3">RR29</strain>
    </source>
</reference>
<organism evidence="2 3">
    <name type="scientific">Streptomyces prunicolor</name>
    <dbReference type="NCBI Taxonomy" id="67348"/>
    <lineage>
        <taxon>Bacteria</taxon>
        <taxon>Bacillati</taxon>
        <taxon>Actinomycetota</taxon>
        <taxon>Actinomycetes</taxon>
        <taxon>Kitasatosporales</taxon>
        <taxon>Streptomycetaceae</taxon>
        <taxon>Streptomyces</taxon>
    </lineage>
</organism>
<keyword evidence="3" id="KW-1185">Reference proteome</keyword>
<dbReference type="SUPFAM" id="SSF56112">
    <property type="entry name" value="Protein kinase-like (PK-like)"/>
    <property type="match status" value="1"/>
</dbReference>
<dbReference type="Gene3D" id="1.10.510.10">
    <property type="entry name" value="Transferase(Phosphotransferase) domain 1"/>
    <property type="match status" value="1"/>
</dbReference>
<dbReference type="InterPro" id="IPR000845">
    <property type="entry name" value="Nucleoside_phosphorylase_d"/>
</dbReference>
<feature type="non-terminal residue" evidence="2">
    <location>
        <position position="476"/>
    </location>
</feature>
<dbReference type="Pfam" id="PF01048">
    <property type="entry name" value="PNP_UDP_1"/>
    <property type="match status" value="1"/>
</dbReference>
<dbReference type="SUPFAM" id="SSF53167">
    <property type="entry name" value="Purine and uridine phosphorylases"/>
    <property type="match status" value="1"/>
</dbReference>
<proteinExistence type="predicted"/>
<evidence type="ECO:0000313" key="3">
    <source>
        <dbReference type="Proteomes" id="UP001187346"/>
    </source>
</evidence>
<protein>
    <recommendedName>
        <fullName evidence="1">Nucleoside phosphorylase domain-containing protein</fullName>
    </recommendedName>
</protein>
<comment type="caution">
    <text evidence="2">The sequence shown here is derived from an EMBL/GenBank/DDBJ whole genome shotgun (WGS) entry which is preliminary data.</text>
</comment>
<dbReference type="Gene3D" id="3.40.50.1580">
    <property type="entry name" value="Nucleoside phosphorylase domain"/>
    <property type="match status" value="1"/>
</dbReference>
<dbReference type="CDD" id="cd09008">
    <property type="entry name" value="MTAN"/>
    <property type="match status" value="1"/>
</dbReference>
<evidence type="ECO:0000259" key="1">
    <source>
        <dbReference type="Pfam" id="PF01048"/>
    </source>
</evidence>
<gene>
    <name evidence="2" type="ORF">R5A26_11935</name>
</gene>
<name>A0ABU4F987_9ACTN</name>
<accession>A0ABU4F987</accession>
<dbReference type="InterPro" id="IPR035994">
    <property type="entry name" value="Nucleoside_phosphorylase_sf"/>
</dbReference>
<dbReference type="InterPro" id="IPR011009">
    <property type="entry name" value="Kinase-like_dom_sf"/>
</dbReference>